<reference evidence="15 16" key="1">
    <citation type="journal article" date="2024" name="Ann. Entomol. Soc. Am.">
        <title>Genomic analyses of the southern and eastern yellowjacket wasps (Hymenoptera: Vespidae) reveal evolutionary signatures of social life.</title>
        <authorList>
            <person name="Catto M.A."/>
            <person name="Caine P.B."/>
            <person name="Orr S.E."/>
            <person name="Hunt B.G."/>
            <person name="Goodisman M.A.D."/>
        </authorList>
    </citation>
    <scope>NUCLEOTIDE SEQUENCE [LARGE SCALE GENOMIC DNA]</scope>
    <source>
        <strain evidence="15">233</strain>
        <tissue evidence="15">Head and thorax</tissue>
    </source>
</reference>
<dbReference type="InterPro" id="IPR031595">
    <property type="entry name" value="PRORP_C"/>
</dbReference>
<comment type="caution">
    <text evidence="15">The sequence shown here is derived from an EMBL/GenBank/DDBJ whole genome shotgun (WGS) entry which is preliminary data.</text>
</comment>
<dbReference type="Proteomes" id="UP001607302">
    <property type="component" value="Unassembled WGS sequence"/>
</dbReference>
<evidence type="ECO:0000256" key="13">
    <source>
        <dbReference type="ARBA" id="ARBA00023128"/>
    </source>
</evidence>
<keyword evidence="16" id="KW-1185">Reference proteome</keyword>
<evidence type="ECO:0000256" key="9">
    <source>
        <dbReference type="ARBA" id="ARBA00022801"/>
    </source>
</evidence>
<gene>
    <name evidence="15" type="ORF">V1478_011670</name>
</gene>
<accession>A0ABD2AF48</accession>
<dbReference type="GO" id="GO:0005739">
    <property type="term" value="C:mitochondrion"/>
    <property type="evidence" value="ECO:0007669"/>
    <property type="project" value="UniProtKB-SubCell"/>
</dbReference>
<keyword evidence="9" id="KW-0378">Hydrolase</keyword>
<keyword evidence="7" id="KW-0540">Nuclease</keyword>
<evidence type="ECO:0000256" key="6">
    <source>
        <dbReference type="ARBA" id="ARBA00022694"/>
    </source>
</evidence>
<comment type="subcellular location">
    <subcellularLocation>
        <location evidence="3">Mitochondrion</location>
    </subcellularLocation>
</comment>
<dbReference type="Gene3D" id="1.25.40.10">
    <property type="entry name" value="Tetratricopeptide repeat domain"/>
    <property type="match status" value="1"/>
</dbReference>
<evidence type="ECO:0000313" key="15">
    <source>
        <dbReference type="EMBL" id="KAL2719251.1"/>
    </source>
</evidence>
<keyword evidence="11" id="KW-0460">Magnesium</keyword>
<dbReference type="EMBL" id="JAUDFV010000151">
    <property type="protein sequence ID" value="KAL2719251.1"/>
    <property type="molecule type" value="Genomic_DNA"/>
</dbReference>
<dbReference type="Gene3D" id="3.40.50.11980">
    <property type="match status" value="1"/>
</dbReference>
<dbReference type="GO" id="GO:0046872">
    <property type="term" value="F:metal ion binding"/>
    <property type="evidence" value="ECO:0007669"/>
    <property type="project" value="UniProtKB-KW"/>
</dbReference>
<keyword evidence="13" id="KW-0496">Mitochondrion</keyword>
<dbReference type="PANTHER" id="PTHR13547">
    <property type="match status" value="1"/>
</dbReference>
<keyword evidence="12" id="KW-0809">Transit peptide</keyword>
<comment type="similarity">
    <text evidence="4">Belongs to the PPR family. P subfamily.</text>
</comment>
<dbReference type="AlphaFoldDB" id="A0ABD2AF48"/>
<organism evidence="15 16">
    <name type="scientific">Vespula squamosa</name>
    <name type="common">Southern yellow jacket</name>
    <name type="synonym">Wasp</name>
    <dbReference type="NCBI Taxonomy" id="30214"/>
    <lineage>
        <taxon>Eukaryota</taxon>
        <taxon>Metazoa</taxon>
        <taxon>Ecdysozoa</taxon>
        <taxon>Arthropoda</taxon>
        <taxon>Hexapoda</taxon>
        <taxon>Insecta</taxon>
        <taxon>Pterygota</taxon>
        <taxon>Neoptera</taxon>
        <taxon>Endopterygota</taxon>
        <taxon>Hymenoptera</taxon>
        <taxon>Apocrita</taxon>
        <taxon>Aculeata</taxon>
        <taxon>Vespoidea</taxon>
        <taxon>Vespidae</taxon>
        <taxon>Vespinae</taxon>
        <taxon>Vespula</taxon>
    </lineage>
</organism>
<evidence type="ECO:0000256" key="12">
    <source>
        <dbReference type="ARBA" id="ARBA00022946"/>
    </source>
</evidence>
<dbReference type="GO" id="GO:0008033">
    <property type="term" value="P:tRNA processing"/>
    <property type="evidence" value="ECO:0007669"/>
    <property type="project" value="UniProtKB-KW"/>
</dbReference>
<evidence type="ECO:0000256" key="10">
    <source>
        <dbReference type="ARBA" id="ARBA00022833"/>
    </source>
</evidence>
<evidence type="ECO:0000256" key="4">
    <source>
        <dbReference type="ARBA" id="ARBA00007626"/>
    </source>
</evidence>
<evidence type="ECO:0000256" key="5">
    <source>
        <dbReference type="ARBA" id="ARBA00012179"/>
    </source>
</evidence>
<evidence type="ECO:0000259" key="14">
    <source>
        <dbReference type="Pfam" id="PF16953"/>
    </source>
</evidence>
<comment type="cofactor">
    <cofactor evidence="2">
        <name>Mg(2+)</name>
        <dbReference type="ChEBI" id="CHEBI:18420"/>
    </cofactor>
</comment>
<dbReference type="GO" id="GO:0004526">
    <property type="term" value="F:ribonuclease P activity"/>
    <property type="evidence" value="ECO:0007669"/>
    <property type="project" value="UniProtKB-EC"/>
</dbReference>
<dbReference type="EC" id="3.1.26.5" evidence="5"/>
<evidence type="ECO:0000256" key="11">
    <source>
        <dbReference type="ARBA" id="ARBA00022842"/>
    </source>
</evidence>
<dbReference type="PANTHER" id="PTHR13547:SF1">
    <property type="entry name" value="MITOCHONDRIAL RIBONUCLEASE P CATALYTIC SUBUNIT"/>
    <property type="match status" value="1"/>
</dbReference>
<keyword evidence="6" id="KW-0819">tRNA processing</keyword>
<evidence type="ECO:0000256" key="7">
    <source>
        <dbReference type="ARBA" id="ARBA00022722"/>
    </source>
</evidence>
<evidence type="ECO:0000256" key="3">
    <source>
        <dbReference type="ARBA" id="ARBA00004173"/>
    </source>
</evidence>
<keyword evidence="10" id="KW-0862">Zinc</keyword>
<keyword evidence="8" id="KW-0479">Metal-binding</keyword>
<proteinExistence type="inferred from homology"/>
<evidence type="ECO:0000256" key="2">
    <source>
        <dbReference type="ARBA" id="ARBA00001946"/>
    </source>
</evidence>
<evidence type="ECO:0000313" key="16">
    <source>
        <dbReference type="Proteomes" id="UP001607302"/>
    </source>
</evidence>
<protein>
    <recommendedName>
        <fullName evidence="5">ribonuclease P</fullName>
        <ecNumber evidence="5">3.1.26.5</ecNumber>
    </recommendedName>
</protein>
<dbReference type="Pfam" id="PF16953">
    <property type="entry name" value="PRORP"/>
    <property type="match status" value="1"/>
</dbReference>
<comment type="catalytic activity">
    <reaction evidence="1">
        <text>Endonucleolytic cleavage of RNA, removing 5'-extranucleotides from tRNA precursor.</text>
        <dbReference type="EC" id="3.1.26.5"/>
    </reaction>
</comment>
<evidence type="ECO:0000256" key="1">
    <source>
        <dbReference type="ARBA" id="ARBA00000928"/>
    </source>
</evidence>
<sequence length="506" mass="60321">MEFISTSIRFLLYRRNLLSKQIINKIQRISTESESLEIKKTLFPLLDTNYPSQDLCFNVRNDIINKHSVSEHVVDMKILEIFIQENKFESAQVYFRHLKSNNYPLNHFILIKYLKLLSAKETSISKLEEEEILHIYDIIKKKYEYIPPSILLICVSALCLTSKWEIVYDIIKYNGDENIDIKILVYVAATAFERGKANVGFEFINKIQSDCQDMHKRKIIYDKYLNYYLKNEENNLNYALEKMFHFWKKHDIVPIKSIIDNFVDTCKESKWEAHHVQITHDGQCSHCNNYLSRMAVENDVNKLLKFVLSEIMIGNDIFQTTTPNEFIKFKQFIDKGKPFDIVIDGLNMAYIIHDKLFMQNILLQFVNEHKKILIITRKHKYNSIKWMVNLDNIFIYLLKDITEDDPYILYATLASGNNAKFMSLDLLRQHYNKLKDVNMQKEFMRWQLTHRYSWNCVNRMNILVNPISYNPYAQVKNGHWHIPYTEANKLLYKPTDTWVCLYRSRN</sequence>
<name>A0ABD2AF48_VESSQ</name>
<evidence type="ECO:0000256" key="8">
    <source>
        <dbReference type="ARBA" id="ARBA00022723"/>
    </source>
</evidence>
<feature type="domain" description="PRORP" evidence="14">
    <location>
        <begin position="278"/>
        <end position="500"/>
    </location>
</feature>
<dbReference type="InterPro" id="IPR011990">
    <property type="entry name" value="TPR-like_helical_dom_sf"/>
</dbReference>